<feature type="compositionally biased region" description="Basic and acidic residues" evidence="1">
    <location>
        <begin position="145"/>
        <end position="162"/>
    </location>
</feature>
<gene>
    <name evidence="2" type="ORF">FocTR4_00003942</name>
</gene>
<protein>
    <submittedName>
        <fullName evidence="2">Uncharacterized protein</fullName>
    </submittedName>
</protein>
<evidence type="ECO:0000313" key="3">
    <source>
        <dbReference type="Proteomes" id="UP000321331"/>
    </source>
</evidence>
<accession>A0A5C6T8X1</accession>
<name>A0A5C6T8X1_FUSOC</name>
<dbReference type="Proteomes" id="UP000321331">
    <property type="component" value="Unassembled WGS sequence"/>
</dbReference>
<reference evidence="2 3" key="1">
    <citation type="submission" date="2019-07" db="EMBL/GenBank/DDBJ databases">
        <title>The First High-Quality Draft Genome Sequence of the Causal Agent of the Current Panama Disease Epidemic.</title>
        <authorList>
            <person name="Warmington R.J."/>
            <person name="Kay W."/>
            <person name="Jeffries A."/>
            <person name="Bebber D."/>
            <person name="Moore K."/>
            <person name="Studholme D.J."/>
        </authorList>
    </citation>
    <scope>NUCLEOTIDE SEQUENCE [LARGE SCALE GENOMIC DNA]</scope>
    <source>
        <strain evidence="2 3">TR4</strain>
    </source>
</reference>
<proteinExistence type="predicted"/>
<sequence>MEETVELCNQGPPEIPIVVCGATDHRMTISGVLDILSSRDSLDVHDVEKLHEKNMLDMMQGAPVPYQPFLNDPNSRIHELHSINRGRSFHIISTESLCSSVSSGVLVVLQQIEDWSTGEVPETVKAGKRKLQEGFTTATRIKKPRTLDSTDENQRSKLELARRKVKPRPKAETTITTPTWSKRRSRLTATQD</sequence>
<organism evidence="2 3">
    <name type="scientific">Fusarium oxysporum f. sp. cubense</name>
    <dbReference type="NCBI Taxonomy" id="61366"/>
    <lineage>
        <taxon>Eukaryota</taxon>
        <taxon>Fungi</taxon>
        <taxon>Dikarya</taxon>
        <taxon>Ascomycota</taxon>
        <taxon>Pezizomycotina</taxon>
        <taxon>Sordariomycetes</taxon>
        <taxon>Hypocreomycetidae</taxon>
        <taxon>Hypocreales</taxon>
        <taxon>Nectriaceae</taxon>
        <taxon>Fusarium</taxon>
        <taxon>Fusarium oxysporum species complex</taxon>
    </lineage>
</organism>
<evidence type="ECO:0000313" key="2">
    <source>
        <dbReference type="EMBL" id="TXC07072.1"/>
    </source>
</evidence>
<feature type="region of interest" description="Disordered" evidence="1">
    <location>
        <begin position="143"/>
        <end position="192"/>
    </location>
</feature>
<evidence type="ECO:0000256" key="1">
    <source>
        <dbReference type="SAM" id="MobiDB-lite"/>
    </source>
</evidence>
<dbReference type="AlphaFoldDB" id="A0A5C6T8X1"/>
<dbReference type="EMBL" id="VMNF01000005">
    <property type="protein sequence ID" value="TXC07072.1"/>
    <property type="molecule type" value="Genomic_DNA"/>
</dbReference>
<comment type="caution">
    <text evidence="2">The sequence shown here is derived from an EMBL/GenBank/DDBJ whole genome shotgun (WGS) entry which is preliminary data.</text>
</comment>